<proteinExistence type="predicted"/>
<accession>A0ABQ5P5S9</accession>
<dbReference type="Proteomes" id="UP001291653">
    <property type="component" value="Unassembled WGS sequence"/>
</dbReference>
<name>A0ABQ5P5S9_9ACTN</name>
<dbReference type="RefSeq" id="WP_323449932.1">
    <property type="nucleotide sequence ID" value="NZ_BSBI01000012.1"/>
</dbReference>
<sequence length="174" mass="17730">MDTLIGAAETAHTAHTTHTTHTTAVVGTVGTAAGPDGAGEPDEPDETHPAAPLYVPVRLGSAGGRQLCFLRTPPGTRTAVGFTTPERLAAVFGEGHRWIRLAEPALRVLAEPLGVTAVAVDPRPTAPVTRRGAGRGAPAPVCGRRAAGGPDAWGVLGSIGFLRTTAGTVHPFLD</sequence>
<dbReference type="InterPro" id="IPR049975">
    <property type="entry name" value="SAV_915-like_dom"/>
</dbReference>
<evidence type="ECO:0000256" key="1">
    <source>
        <dbReference type="SAM" id="MobiDB-lite"/>
    </source>
</evidence>
<gene>
    <name evidence="2" type="ORF">SYYSPA8_26665</name>
</gene>
<dbReference type="NCBIfam" id="NF042914">
    <property type="entry name" value="SAV915_dom"/>
    <property type="match status" value="1"/>
</dbReference>
<comment type="caution">
    <text evidence="2">The sequence shown here is derived from an EMBL/GenBank/DDBJ whole genome shotgun (WGS) entry which is preliminary data.</text>
</comment>
<feature type="region of interest" description="Disordered" evidence="1">
    <location>
        <begin position="1"/>
        <end position="49"/>
    </location>
</feature>
<protein>
    <recommendedName>
        <fullName evidence="4">SseB protein N-terminal domain-containing protein</fullName>
    </recommendedName>
</protein>
<evidence type="ECO:0000313" key="2">
    <source>
        <dbReference type="EMBL" id="GLF97952.1"/>
    </source>
</evidence>
<evidence type="ECO:0008006" key="4">
    <source>
        <dbReference type="Google" id="ProtNLM"/>
    </source>
</evidence>
<reference evidence="2 3" key="1">
    <citation type="submission" date="2022-10" db="EMBL/GenBank/DDBJ databases">
        <title>Draft genome sequence of Streptomyces sp. YSPA8.</title>
        <authorList>
            <person name="Moriuchi R."/>
            <person name="Dohra H."/>
            <person name="Yamamura H."/>
            <person name="Kodani S."/>
        </authorList>
    </citation>
    <scope>NUCLEOTIDE SEQUENCE [LARGE SCALE GENOMIC DNA]</scope>
    <source>
        <strain evidence="2 3">YSPA8</strain>
    </source>
</reference>
<evidence type="ECO:0000313" key="3">
    <source>
        <dbReference type="Proteomes" id="UP001291653"/>
    </source>
</evidence>
<dbReference type="EMBL" id="BSBI01000012">
    <property type="protein sequence ID" value="GLF97952.1"/>
    <property type="molecule type" value="Genomic_DNA"/>
</dbReference>
<feature type="compositionally biased region" description="Low complexity" evidence="1">
    <location>
        <begin position="1"/>
        <end position="34"/>
    </location>
</feature>
<keyword evidence="3" id="KW-1185">Reference proteome</keyword>
<organism evidence="2 3">
    <name type="scientific">Streptomyces yaizuensis</name>
    <dbReference type="NCBI Taxonomy" id="2989713"/>
    <lineage>
        <taxon>Bacteria</taxon>
        <taxon>Bacillati</taxon>
        <taxon>Actinomycetota</taxon>
        <taxon>Actinomycetes</taxon>
        <taxon>Kitasatosporales</taxon>
        <taxon>Streptomycetaceae</taxon>
        <taxon>Streptomyces</taxon>
    </lineage>
</organism>